<organism evidence="9 10">
    <name type="scientific">Arthrobacter pigmenti</name>
    <dbReference type="NCBI Taxonomy" id="271432"/>
    <lineage>
        <taxon>Bacteria</taxon>
        <taxon>Bacillati</taxon>
        <taxon>Actinomycetota</taxon>
        <taxon>Actinomycetes</taxon>
        <taxon>Micrococcales</taxon>
        <taxon>Micrococcaceae</taxon>
        <taxon>Arthrobacter</taxon>
    </lineage>
</organism>
<evidence type="ECO:0000256" key="2">
    <source>
        <dbReference type="ARBA" id="ARBA00022475"/>
    </source>
</evidence>
<evidence type="ECO:0000256" key="7">
    <source>
        <dbReference type="SAM" id="Phobius"/>
    </source>
</evidence>
<gene>
    <name evidence="9" type="ORF">BJ994_002835</name>
</gene>
<feature type="transmembrane region" description="Helical" evidence="7">
    <location>
        <begin position="46"/>
        <end position="67"/>
    </location>
</feature>
<evidence type="ECO:0000256" key="6">
    <source>
        <dbReference type="SAM" id="MobiDB-lite"/>
    </source>
</evidence>
<accession>A0A846RRS7</accession>
<evidence type="ECO:0000313" key="9">
    <source>
        <dbReference type="EMBL" id="NJC23759.1"/>
    </source>
</evidence>
<dbReference type="GO" id="GO:0005886">
    <property type="term" value="C:plasma membrane"/>
    <property type="evidence" value="ECO:0007669"/>
    <property type="project" value="UniProtKB-SubCell"/>
</dbReference>
<keyword evidence="10" id="KW-1185">Reference proteome</keyword>
<dbReference type="EMBL" id="JAATJL010000001">
    <property type="protein sequence ID" value="NJC23759.1"/>
    <property type="molecule type" value="Genomic_DNA"/>
</dbReference>
<feature type="transmembrane region" description="Helical" evidence="7">
    <location>
        <begin position="366"/>
        <end position="388"/>
    </location>
</feature>
<evidence type="ECO:0000259" key="8">
    <source>
        <dbReference type="Pfam" id="PF12698"/>
    </source>
</evidence>
<comment type="caution">
    <text evidence="9">The sequence shown here is derived from an EMBL/GenBank/DDBJ whole genome shotgun (WGS) entry which is preliminary data.</text>
</comment>
<evidence type="ECO:0000256" key="3">
    <source>
        <dbReference type="ARBA" id="ARBA00022692"/>
    </source>
</evidence>
<dbReference type="PANTHER" id="PTHR30294">
    <property type="entry name" value="MEMBRANE COMPONENT OF ABC TRANSPORTER YHHJ-RELATED"/>
    <property type="match status" value="1"/>
</dbReference>
<dbReference type="Proteomes" id="UP000547458">
    <property type="component" value="Unassembled WGS sequence"/>
</dbReference>
<proteinExistence type="predicted"/>
<keyword evidence="2" id="KW-1003">Cell membrane</keyword>
<sequence length="414" mass="43493">MSTETKSQKKQQEREQQSSSSSASSGQPPWLIVTLREVTVKAKDRGFAISTIVTVALIVAGVVFNAFMSSRGEDFTVAVASDAGQSVIALADEEAQAEDSNTAFTAVTADSDDAALQQVQAEEADAALIQNDDGGWTLTSLNEISSGLRTAVGASLETYTLQANAAAAGTTPEALLEGSELEESLLEGNAENQALAQVAGFVFSFLFYMASIIFGMAIANSVVEEKQNRVVEILATAIPIRQLLYGKVLGNTVLAMLQLALYGGAALLALNLTGTAELAGSVIPASGWFMVFFLFGFLILAAMWAVLGSLASRPEDLSSSSTPVMALIFAALFAGLFAKGQLLVVASYVPVVSSVAMPIRMLNSDIALWEPLLSLVLALAAAVALIYLGEKIYRRAVMQGGGALSLRKAMKLEQ</sequence>
<feature type="region of interest" description="Disordered" evidence="6">
    <location>
        <begin position="1"/>
        <end position="27"/>
    </location>
</feature>
<keyword evidence="3 7" id="KW-0812">Transmembrane</keyword>
<feature type="transmembrane region" description="Helical" evidence="7">
    <location>
        <begin position="248"/>
        <end position="268"/>
    </location>
</feature>
<keyword evidence="4 7" id="KW-1133">Transmembrane helix</keyword>
<dbReference type="Pfam" id="PF12698">
    <property type="entry name" value="ABC2_membrane_3"/>
    <property type="match status" value="1"/>
</dbReference>
<feature type="transmembrane region" description="Helical" evidence="7">
    <location>
        <begin position="194"/>
        <end position="219"/>
    </location>
</feature>
<dbReference type="RefSeq" id="WP_342450383.1">
    <property type="nucleotide sequence ID" value="NZ_JAATJL010000001.1"/>
</dbReference>
<dbReference type="AlphaFoldDB" id="A0A846RRS7"/>
<evidence type="ECO:0000256" key="5">
    <source>
        <dbReference type="ARBA" id="ARBA00023136"/>
    </source>
</evidence>
<dbReference type="PANTHER" id="PTHR30294:SF29">
    <property type="entry name" value="MULTIDRUG ABC TRANSPORTER PERMEASE YBHS-RELATED"/>
    <property type="match status" value="1"/>
</dbReference>
<evidence type="ECO:0000256" key="4">
    <source>
        <dbReference type="ARBA" id="ARBA00022989"/>
    </source>
</evidence>
<keyword evidence="5 7" id="KW-0472">Membrane</keyword>
<dbReference type="InterPro" id="IPR013525">
    <property type="entry name" value="ABC2_TM"/>
</dbReference>
<dbReference type="GO" id="GO:0140359">
    <property type="term" value="F:ABC-type transporter activity"/>
    <property type="evidence" value="ECO:0007669"/>
    <property type="project" value="InterPro"/>
</dbReference>
<feature type="compositionally biased region" description="Basic and acidic residues" evidence="6">
    <location>
        <begin position="1"/>
        <end position="16"/>
    </location>
</feature>
<feature type="domain" description="ABC-2 type transporter transmembrane" evidence="8">
    <location>
        <begin position="46"/>
        <end position="386"/>
    </location>
</feature>
<name>A0A846RRS7_9MICC</name>
<evidence type="ECO:0000313" key="10">
    <source>
        <dbReference type="Proteomes" id="UP000547458"/>
    </source>
</evidence>
<protein>
    <submittedName>
        <fullName evidence="9">ABC-2 type transport system permease protein</fullName>
    </submittedName>
</protein>
<reference evidence="9 10" key="1">
    <citation type="submission" date="2020-03" db="EMBL/GenBank/DDBJ databases">
        <title>Sequencing the genomes of 1000 actinobacteria strains.</title>
        <authorList>
            <person name="Klenk H.-P."/>
        </authorList>
    </citation>
    <scope>NUCLEOTIDE SEQUENCE [LARGE SCALE GENOMIC DNA]</scope>
    <source>
        <strain evidence="9 10">DSM 16403</strain>
    </source>
</reference>
<feature type="transmembrane region" description="Helical" evidence="7">
    <location>
        <begin position="288"/>
        <end position="312"/>
    </location>
</feature>
<dbReference type="InterPro" id="IPR051449">
    <property type="entry name" value="ABC-2_transporter_component"/>
</dbReference>
<comment type="subcellular location">
    <subcellularLocation>
        <location evidence="1">Cell membrane</location>
        <topology evidence="1">Multi-pass membrane protein</topology>
    </subcellularLocation>
</comment>
<evidence type="ECO:0000256" key="1">
    <source>
        <dbReference type="ARBA" id="ARBA00004651"/>
    </source>
</evidence>
<feature type="transmembrane region" description="Helical" evidence="7">
    <location>
        <begin position="324"/>
        <end position="346"/>
    </location>
</feature>